<dbReference type="Gene3D" id="3.80.10.10">
    <property type="entry name" value="Ribonuclease Inhibitor"/>
    <property type="match status" value="1"/>
</dbReference>
<dbReference type="OrthoDB" id="3058282at2759"/>
<name>A0A8H8CME1_PSICU</name>
<organism evidence="1">
    <name type="scientific">Psilocybe cubensis</name>
    <name type="common">Psychedelic mushroom</name>
    <name type="synonym">Stropharia cubensis</name>
    <dbReference type="NCBI Taxonomy" id="181762"/>
    <lineage>
        <taxon>Eukaryota</taxon>
        <taxon>Fungi</taxon>
        <taxon>Dikarya</taxon>
        <taxon>Basidiomycota</taxon>
        <taxon>Agaricomycotina</taxon>
        <taxon>Agaricomycetes</taxon>
        <taxon>Agaricomycetidae</taxon>
        <taxon>Agaricales</taxon>
        <taxon>Agaricineae</taxon>
        <taxon>Strophariaceae</taxon>
        <taxon>Psilocybe</taxon>
    </lineage>
</organism>
<evidence type="ECO:0000313" key="1">
    <source>
        <dbReference type="EMBL" id="KAG5171812.1"/>
    </source>
</evidence>
<dbReference type="SUPFAM" id="SSF52047">
    <property type="entry name" value="RNI-like"/>
    <property type="match status" value="1"/>
</dbReference>
<evidence type="ECO:0008006" key="2">
    <source>
        <dbReference type="Google" id="ProtNLM"/>
    </source>
</evidence>
<dbReference type="AlphaFoldDB" id="A0A8H8CME1"/>
<accession>A0A8H8CME1</accession>
<sequence length="545" mass="61720">MLTGNRKAAIERIPTEIWTECADQLSFNDQKNLLLTCQFFRDVCLRFVFKHKSFYLHVCKDMGSGNCCGPFASRVENVALVADSNALAPHVRKLTLRYDQSRPRTFSHQLKQLYPLFIKSCLELIPRFPNLRSVYISSNKPVDKALMHALALCPQLDELGMGPVRFGAHSLSRGVRLCVRKLGIYNNCIGSDTNPRKAAKVLDMFSGERLERLEVLSHIYAPKIAHALARQSNCTRLTFLRVRISPEDFKTFIPFLVSCANIEALSVTLHESLTCRDSAFPPHSFPNSLPQLPTSALRKLNSITGSGEIIALIVPGRRVQSVTTLISNPMPRFMKLDQGEFEALVLPRLVESKGPVKSLVLEGNVFGKNMLNPISLRMPSLTSLCVWLGDDSGVDTDPFKEATGTLAIVREYLAHCKNTPGNEAKVLTPFVRHKKYLIILHLIALGKIRLPRDLEQLDLVDRAFSVSWEQRLFQWDHCHLMKSEETHGTAYSLNMVSAIFFAISRIYPSFRLLNLSDHAPGHVYFYWYKTRSDKWDLCDFKCDGY</sequence>
<comment type="caution">
    <text evidence="1">The sequence shown here is derived from an EMBL/GenBank/DDBJ whole genome shotgun (WGS) entry which is preliminary data.</text>
</comment>
<dbReference type="EMBL" id="JAFIQS010000003">
    <property type="protein sequence ID" value="KAG5171812.1"/>
    <property type="molecule type" value="Genomic_DNA"/>
</dbReference>
<protein>
    <recommendedName>
        <fullName evidence="2">F-box domain-containing protein</fullName>
    </recommendedName>
</protein>
<gene>
    <name evidence="1" type="ORF">JR316_003900</name>
</gene>
<dbReference type="InterPro" id="IPR032675">
    <property type="entry name" value="LRR_dom_sf"/>
</dbReference>
<reference evidence="1" key="1">
    <citation type="submission" date="2021-02" db="EMBL/GenBank/DDBJ databases">
        <title>Psilocybe cubensis genome.</title>
        <authorList>
            <person name="Mckernan K.J."/>
            <person name="Crawford S."/>
            <person name="Trippe A."/>
            <person name="Kane L.T."/>
            <person name="Mclaughlin S."/>
        </authorList>
    </citation>
    <scope>NUCLEOTIDE SEQUENCE [LARGE SCALE GENOMIC DNA]</scope>
    <source>
        <strain evidence="1">MGC-MH-2018</strain>
    </source>
</reference>
<proteinExistence type="predicted"/>